<feature type="non-terminal residue" evidence="2">
    <location>
        <position position="1"/>
    </location>
</feature>
<evidence type="ECO:0000256" key="1">
    <source>
        <dbReference type="SAM" id="MobiDB-lite"/>
    </source>
</evidence>
<name>A0ABQ8T3Z7_PERAM</name>
<evidence type="ECO:0000313" key="3">
    <source>
        <dbReference type="Proteomes" id="UP001148838"/>
    </source>
</evidence>
<gene>
    <name evidence="2" type="ORF">ANN_08556</name>
</gene>
<reference evidence="2 3" key="1">
    <citation type="journal article" date="2022" name="Allergy">
        <title>Genome assembly and annotation of Periplaneta americana reveal a comprehensive cockroach allergen profile.</title>
        <authorList>
            <person name="Wang L."/>
            <person name="Xiong Q."/>
            <person name="Saelim N."/>
            <person name="Wang L."/>
            <person name="Nong W."/>
            <person name="Wan A.T."/>
            <person name="Shi M."/>
            <person name="Liu X."/>
            <person name="Cao Q."/>
            <person name="Hui J.H.L."/>
            <person name="Sookrung N."/>
            <person name="Leung T.F."/>
            <person name="Tungtrongchitr A."/>
            <person name="Tsui S.K.W."/>
        </authorList>
    </citation>
    <scope>NUCLEOTIDE SEQUENCE [LARGE SCALE GENOMIC DNA]</scope>
    <source>
        <strain evidence="2">PWHHKU_190912</strain>
    </source>
</reference>
<evidence type="ECO:0000313" key="2">
    <source>
        <dbReference type="EMBL" id="KAJ4440415.1"/>
    </source>
</evidence>
<feature type="region of interest" description="Disordered" evidence="1">
    <location>
        <begin position="187"/>
        <end position="230"/>
    </location>
</feature>
<keyword evidence="3" id="KW-1185">Reference proteome</keyword>
<accession>A0ABQ8T3Z7</accession>
<dbReference type="Proteomes" id="UP001148838">
    <property type="component" value="Unassembled WGS sequence"/>
</dbReference>
<protein>
    <submittedName>
        <fullName evidence="2">Uncharacterized protein</fullName>
    </submittedName>
</protein>
<sequence>LRMPNFGKIKYTKDQLMSAVAAVRDGDEEEENSEEFYVLFRLYEVFAKKKEKYFERMGTPVEPEEITVDSMKVVTDKEIDQPEDNEEIIERQLSSQSQVDAVEIASNEHFQTKEVGANMGIQEDNLLKTPEKNLSNEEKKTLRRSEVRTLEDCLIWPETPKRKNIRKTERMPYVLTSKKWRALFRNKEEKKAEEERKKEERKRKREMNNGGKIAKRKRSVESTKHVKHGRKVTELSTLSSHENPKDSSLINVSLSYDQNVQATTSPDIGTNILEKRKDTSEEPNKLLSSGVPESEARVPITMNFSSFNIDVILKKSDTLLTASVSIQQDETIAHTGHGNLTLLQELFPGRLISRGSPDLSLCDAFLWGILKEQCFIPVSRTLDALREKHRKSYEQPNKRTV</sequence>
<proteinExistence type="predicted"/>
<dbReference type="EMBL" id="JAJSOF020000017">
    <property type="protein sequence ID" value="KAJ4440415.1"/>
    <property type="molecule type" value="Genomic_DNA"/>
</dbReference>
<feature type="compositionally biased region" description="Basic and acidic residues" evidence="1">
    <location>
        <begin position="187"/>
        <end position="198"/>
    </location>
</feature>
<organism evidence="2 3">
    <name type="scientific">Periplaneta americana</name>
    <name type="common">American cockroach</name>
    <name type="synonym">Blatta americana</name>
    <dbReference type="NCBI Taxonomy" id="6978"/>
    <lineage>
        <taxon>Eukaryota</taxon>
        <taxon>Metazoa</taxon>
        <taxon>Ecdysozoa</taxon>
        <taxon>Arthropoda</taxon>
        <taxon>Hexapoda</taxon>
        <taxon>Insecta</taxon>
        <taxon>Pterygota</taxon>
        <taxon>Neoptera</taxon>
        <taxon>Polyneoptera</taxon>
        <taxon>Dictyoptera</taxon>
        <taxon>Blattodea</taxon>
        <taxon>Blattoidea</taxon>
        <taxon>Blattidae</taxon>
        <taxon>Blattinae</taxon>
        <taxon>Periplaneta</taxon>
    </lineage>
</organism>
<comment type="caution">
    <text evidence="2">The sequence shown here is derived from an EMBL/GenBank/DDBJ whole genome shotgun (WGS) entry which is preliminary data.</text>
</comment>